<protein>
    <submittedName>
        <fullName evidence="1">Membrane-bound lytic murein transglycosylase F</fullName>
    </submittedName>
</protein>
<accession>A0A645HUE6</accession>
<comment type="caution">
    <text evidence="1">The sequence shown here is derived from an EMBL/GenBank/DDBJ whole genome shotgun (WGS) entry which is preliminary data.</text>
</comment>
<dbReference type="AlphaFoldDB" id="A0A645HUE6"/>
<reference evidence="1" key="1">
    <citation type="submission" date="2019-08" db="EMBL/GenBank/DDBJ databases">
        <authorList>
            <person name="Kucharzyk K."/>
            <person name="Murdoch R.W."/>
            <person name="Higgins S."/>
            <person name="Loffler F."/>
        </authorList>
    </citation>
    <scope>NUCLEOTIDE SEQUENCE</scope>
</reference>
<evidence type="ECO:0000313" key="1">
    <source>
        <dbReference type="EMBL" id="MPN42675.1"/>
    </source>
</evidence>
<organism evidence="1">
    <name type="scientific">bioreactor metagenome</name>
    <dbReference type="NCBI Taxonomy" id="1076179"/>
    <lineage>
        <taxon>unclassified sequences</taxon>
        <taxon>metagenomes</taxon>
        <taxon>ecological metagenomes</taxon>
    </lineage>
</organism>
<gene>
    <name evidence="1" type="primary">mltF_44</name>
    <name evidence="1" type="ORF">SDC9_190232</name>
</gene>
<name>A0A645HUE6_9ZZZZ</name>
<dbReference type="EMBL" id="VSSQ01100577">
    <property type="protein sequence ID" value="MPN42675.1"/>
    <property type="molecule type" value="Genomic_DNA"/>
</dbReference>
<dbReference type="Gene3D" id="3.40.190.10">
    <property type="entry name" value="Periplasmic binding protein-like II"/>
    <property type="match status" value="2"/>
</dbReference>
<sequence>MPNSPYTMRLKALSEEVAADITIQEADQGSLDNMIRMVSENKCRYTVCPEYLSGNLMKRYPNVDIHLPLSYKQDLSWSVNQQSVALYEKLNAFLQEFVLTPEYQRLCQRYFIDK</sequence>
<proteinExistence type="predicted"/>
<dbReference type="SUPFAM" id="SSF53850">
    <property type="entry name" value="Periplasmic binding protein-like II"/>
    <property type="match status" value="1"/>
</dbReference>